<dbReference type="PANTHER" id="PTHR24348:SF22">
    <property type="entry name" value="NON-SPECIFIC SERINE_THREONINE PROTEIN KINASE"/>
    <property type="match status" value="1"/>
</dbReference>
<accession>A0A811LLR7</accession>
<dbReference type="InterPro" id="IPR011009">
    <property type="entry name" value="Kinase-like_dom_sf"/>
</dbReference>
<dbReference type="GO" id="GO:0004674">
    <property type="term" value="F:protein serine/threonine kinase activity"/>
    <property type="evidence" value="ECO:0007669"/>
    <property type="project" value="InterPro"/>
</dbReference>
<dbReference type="GO" id="GO:0005776">
    <property type="term" value="C:autophagosome"/>
    <property type="evidence" value="ECO:0007669"/>
    <property type="project" value="TreeGrafter"/>
</dbReference>
<keyword evidence="2" id="KW-0547">Nucleotide-binding</keyword>
<dbReference type="InterPro" id="IPR000719">
    <property type="entry name" value="Prot_kinase_dom"/>
</dbReference>
<dbReference type="SMART" id="SM00220">
    <property type="entry name" value="S_TKc"/>
    <property type="match status" value="1"/>
</dbReference>
<evidence type="ECO:0000256" key="2">
    <source>
        <dbReference type="ARBA" id="ARBA00022741"/>
    </source>
</evidence>
<feature type="region of interest" description="Disordered" evidence="5">
    <location>
        <begin position="577"/>
        <end position="639"/>
    </location>
</feature>
<dbReference type="GO" id="GO:0005524">
    <property type="term" value="F:ATP binding"/>
    <property type="evidence" value="ECO:0007669"/>
    <property type="project" value="UniProtKB-KW"/>
</dbReference>
<dbReference type="GO" id="GO:0000045">
    <property type="term" value="P:autophagosome assembly"/>
    <property type="evidence" value="ECO:0007669"/>
    <property type="project" value="TreeGrafter"/>
</dbReference>
<dbReference type="InterPro" id="IPR045269">
    <property type="entry name" value="Atg1-like"/>
</dbReference>
<dbReference type="SUPFAM" id="SSF56112">
    <property type="entry name" value="Protein kinase-like (PK-like)"/>
    <property type="match status" value="1"/>
</dbReference>
<dbReference type="Proteomes" id="UP000783686">
    <property type="component" value="Unassembled WGS sequence"/>
</dbReference>
<dbReference type="PROSITE" id="PS50011">
    <property type="entry name" value="PROTEIN_KINASE_DOM"/>
    <property type="match status" value="1"/>
</dbReference>
<name>A0A811LLR7_9BILA</name>
<proteinExistence type="predicted"/>
<evidence type="ECO:0000259" key="6">
    <source>
        <dbReference type="PROSITE" id="PS50011"/>
    </source>
</evidence>
<evidence type="ECO:0000256" key="3">
    <source>
        <dbReference type="ARBA" id="ARBA00022777"/>
    </source>
</evidence>
<feature type="compositionally biased region" description="Basic and acidic residues" evidence="5">
    <location>
        <begin position="590"/>
        <end position="609"/>
    </location>
</feature>
<keyword evidence="3" id="KW-0418">Kinase</keyword>
<dbReference type="GO" id="GO:0016020">
    <property type="term" value="C:membrane"/>
    <property type="evidence" value="ECO:0007669"/>
    <property type="project" value="TreeGrafter"/>
</dbReference>
<dbReference type="Gene3D" id="1.10.510.10">
    <property type="entry name" value="Transferase(Phosphotransferase) domain 1"/>
    <property type="match status" value="1"/>
</dbReference>
<dbReference type="AlphaFoldDB" id="A0A811LLR7"/>
<dbReference type="PANTHER" id="PTHR24348">
    <property type="entry name" value="SERINE/THREONINE-PROTEIN KINASE UNC-51-RELATED"/>
    <property type="match status" value="1"/>
</dbReference>
<dbReference type="GO" id="GO:0005829">
    <property type="term" value="C:cytosol"/>
    <property type="evidence" value="ECO:0007669"/>
    <property type="project" value="TreeGrafter"/>
</dbReference>
<gene>
    <name evidence="7" type="ORF">BOKJ2_LOCUS12388</name>
</gene>
<dbReference type="OrthoDB" id="840771at2759"/>
<evidence type="ECO:0000256" key="1">
    <source>
        <dbReference type="ARBA" id="ARBA00022679"/>
    </source>
</evidence>
<evidence type="ECO:0000313" key="8">
    <source>
        <dbReference type="Proteomes" id="UP000614601"/>
    </source>
</evidence>
<dbReference type="EMBL" id="CAJFCW020000006">
    <property type="protein sequence ID" value="CAG9123760.1"/>
    <property type="molecule type" value="Genomic_DNA"/>
</dbReference>
<dbReference type="GO" id="GO:0000407">
    <property type="term" value="C:phagophore assembly site"/>
    <property type="evidence" value="ECO:0007669"/>
    <property type="project" value="TreeGrafter"/>
</dbReference>
<keyword evidence="1" id="KW-0808">Transferase</keyword>
<evidence type="ECO:0000256" key="5">
    <source>
        <dbReference type="SAM" id="MobiDB-lite"/>
    </source>
</evidence>
<keyword evidence="8" id="KW-1185">Reference proteome</keyword>
<dbReference type="EMBL" id="CAJFDH010000006">
    <property type="protein sequence ID" value="CAD5227868.1"/>
    <property type="molecule type" value="Genomic_DNA"/>
</dbReference>
<evidence type="ECO:0000256" key="4">
    <source>
        <dbReference type="ARBA" id="ARBA00022840"/>
    </source>
</evidence>
<dbReference type="Pfam" id="PF00069">
    <property type="entry name" value="Pkinase"/>
    <property type="match status" value="1"/>
</dbReference>
<keyword evidence="4" id="KW-0067">ATP-binding</keyword>
<sequence length="656" mass="77021">MSTPHRIGTPCRRRASVDKVQQLVELISKNHEDKDLRDGESMEIKEKWDTNLDHLAVCGFFNFGRESDILFCQNRLKKGHVFCALKIRSLSDSQTHFEEIMNEVKIVEMYRHENIAAAYCCSTVSRDVLGIVMPTFLGVKLLLNISVEFGHEHSNEMMIDEVIARQLTYQILKGTAYLHKNGFVHRALNYNSIMLSDEGCVKIGGFSRVIHFDPEVDSLGRTTKPFRPTCSEYHEVAPEMLIPGILKHPHVFPEADRSDEYDIRVDSWAVGCTILHMLFNKRPFSKQDSRRCMDRGDFRTESIEMDIRDWVFRYCDKEAEWQSWRDVYGDKGEKYQKLLSPEFKQFIKDAMRINKLKRWTCEQLLDHKWFKDASMVNIDVAPELAAPECRTLIQERYLSERYLAKMDDLVAETSEKVSETPEEVKIGKHECLITVMTVIKKERYMVRFVVSTRWLEFPKRRLEKIIRTKLILFAESNLLRTTEYIKMTAVAVHLVEKFREEDHTKFIYRCFCIRNSPVHPNFDTLDEMGMVMVNSSVKFSDKVCLSKWPGKELEMDKRFLIQMSEFEKRGSKGRGIFQRMRDRVKNRKKKDGDNEKDLTGSTTKERDSELYQTAPDEQLQFSSTETEKRGEQKKKNRLQQRLRNFFKADDSNVVKL</sequence>
<dbReference type="Proteomes" id="UP000614601">
    <property type="component" value="Unassembled WGS sequence"/>
</dbReference>
<dbReference type="GO" id="GO:0010506">
    <property type="term" value="P:regulation of autophagy"/>
    <property type="evidence" value="ECO:0007669"/>
    <property type="project" value="InterPro"/>
</dbReference>
<organism evidence="7 8">
    <name type="scientific">Bursaphelenchus okinawaensis</name>
    <dbReference type="NCBI Taxonomy" id="465554"/>
    <lineage>
        <taxon>Eukaryota</taxon>
        <taxon>Metazoa</taxon>
        <taxon>Ecdysozoa</taxon>
        <taxon>Nematoda</taxon>
        <taxon>Chromadorea</taxon>
        <taxon>Rhabditida</taxon>
        <taxon>Tylenchina</taxon>
        <taxon>Tylenchomorpha</taxon>
        <taxon>Aphelenchoidea</taxon>
        <taxon>Aphelenchoididae</taxon>
        <taxon>Bursaphelenchus</taxon>
    </lineage>
</organism>
<comment type="caution">
    <text evidence="7">The sequence shown here is derived from an EMBL/GenBank/DDBJ whole genome shotgun (WGS) entry which is preliminary data.</text>
</comment>
<dbReference type="Gene3D" id="3.30.200.20">
    <property type="entry name" value="Phosphorylase Kinase, domain 1"/>
    <property type="match status" value="1"/>
</dbReference>
<evidence type="ECO:0000313" key="7">
    <source>
        <dbReference type="EMBL" id="CAD5227868.1"/>
    </source>
</evidence>
<feature type="domain" description="Protein kinase" evidence="6">
    <location>
        <begin position="55"/>
        <end position="370"/>
    </location>
</feature>
<reference evidence="7" key="1">
    <citation type="submission" date="2020-09" db="EMBL/GenBank/DDBJ databases">
        <authorList>
            <person name="Kikuchi T."/>
        </authorList>
    </citation>
    <scope>NUCLEOTIDE SEQUENCE</scope>
    <source>
        <strain evidence="7">SH1</strain>
    </source>
</reference>
<protein>
    <recommendedName>
        <fullName evidence="6">Protein kinase domain-containing protein</fullName>
    </recommendedName>
</protein>